<evidence type="ECO:0000259" key="3">
    <source>
        <dbReference type="Pfam" id="PF04389"/>
    </source>
</evidence>
<proteinExistence type="predicted"/>
<evidence type="ECO:0000256" key="1">
    <source>
        <dbReference type="ARBA" id="ARBA00022679"/>
    </source>
</evidence>
<reference evidence="4" key="2">
    <citation type="submission" date="2020-09" db="EMBL/GenBank/DDBJ databases">
        <authorList>
            <person name="Sun Q."/>
            <person name="Kim S."/>
        </authorList>
    </citation>
    <scope>NUCLEOTIDE SEQUENCE</scope>
    <source>
        <strain evidence="4">KCTC 12988</strain>
    </source>
</reference>
<organism evidence="4 5">
    <name type="scientific">Roseibacillus persicicus</name>
    <dbReference type="NCBI Taxonomy" id="454148"/>
    <lineage>
        <taxon>Bacteria</taxon>
        <taxon>Pseudomonadati</taxon>
        <taxon>Verrucomicrobiota</taxon>
        <taxon>Verrucomicrobiia</taxon>
        <taxon>Verrucomicrobiales</taxon>
        <taxon>Verrucomicrobiaceae</taxon>
        <taxon>Roseibacillus</taxon>
    </lineage>
</organism>
<dbReference type="Gene3D" id="3.40.630.10">
    <property type="entry name" value="Zn peptidases"/>
    <property type="match status" value="1"/>
</dbReference>
<dbReference type="InterPro" id="IPR007484">
    <property type="entry name" value="Peptidase_M28"/>
</dbReference>
<keyword evidence="2" id="KW-0012">Acyltransferase</keyword>
<evidence type="ECO:0000313" key="4">
    <source>
        <dbReference type="EMBL" id="GHC48046.1"/>
    </source>
</evidence>
<comment type="caution">
    <text evidence="4">The sequence shown here is derived from an EMBL/GenBank/DDBJ whole genome shotgun (WGS) entry which is preliminary data.</text>
</comment>
<dbReference type="PANTHER" id="PTHR12283:SF6">
    <property type="entry name" value="GLUTAMINYL-PEPTIDE CYCLOTRANSFERASE-RELATED"/>
    <property type="match status" value="1"/>
</dbReference>
<dbReference type="GO" id="GO:0016603">
    <property type="term" value="F:glutaminyl-peptide cyclotransferase activity"/>
    <property type="evidence" value="ECO:0007669"/>
    <property type="project" value="TreeGrafter"/>
</dbReference>
<feature type="domain" description="Peptidase M28" evidence="3">
    <location>
        <begin position="111"/>
        <end position="299"/>
    </location>
</feature>
<dbReference type="AlphaFoldDB" id="A0A918TIV5"/>
<dbReference type="PANTHER" id="PTHR12283">
    <property type="entry name" value="GLUTAMINYL-PEPTIDE CYCLOTRANSFERASE"/>
    <property type="match status" value="1"/>
</dbReference>
<dbReference type="Proteomes" id="UP000644507">
    <property type="component" value="Unassembled WGS sequence"/>
</dbReference>
<keyword evidence="5" id="KW-1185">Reference proteome</keyword>
<reference evidence="4" key="1">
    <citation type="journal article" date="2014" name="Int. J. Syst. Evol. Microbiol.">
        <title>Complete genome sequence of Corynebacterium casei LMG S-19264T (=DSM 44701T), isolated from a smear-ripened cheese.</title>
        <authorList>
            <consortium name="US DOE Joint Genome Institute (JGI-PGF)"/>
            <person name="Walter F."/>
            <person name="Albersmeier A."/>
            <person name="Kalinowski J."/>
            <person name="Ruckert C."/>
        </authorList>
    </citation>
    <scope>NUCLEOTIDE SEQUENCE</scope>
    <source>
        <strain evidence="4">KCTC 12988</strain>
    </source>
</reference>
<keyword evidence="1" id="KW-0808">Transferase</keyword>
<protein>
    <submittedName>
        <fullName evidence="4">Glutamine cyclotransferase</fullName>
    </submittedName>
</protein>
<evidence type="ECO:0000313" key="5">
    <source>
        <dbReference type="Proteomes" id="UP000644507"/>
    </source>
</evidence>
<evidence type="ECO:0000256" key="2">
    <source>
        <dbReference type="ARBA" id="ARBA00023315"/>
    </source>
</evidence>
<dbReference type="SUPFAM" id="SSF53187">
    <property type="entry name" value="Zn-dependent exopeptidases"/>
    <property type="match status" value="1"/>
</dbReference>
<accession>A0A918TIV5</accession>
<dbReference type="GO" id="GO:0008270">
    <property type="term" value="F:zinc ion binding"/>
    <property type="evidence" value="ECO:0007669"/>
    <property type="project" value="TreeGrafter"/>
</dbReference>
<dbReference type="EMBL" id="BMXI01000004">
    <property type="protein sequence ID" value="GHC48046.1"/>
    <property type="molecule type" value="Genomic_DNA"/>
</dbReference>
<dbReference type="InterPro" id="IPR040234">
    <property type="entry name" value="QC/QCL"/>
</dbReference>
<dbReference type="RefSeq" id="WP_189568375.1">
    <property type="nucleotide sequence ID" value="NZ_BMXI01000004.1"/>
</dbReference>
<dbReference type="Pfam" id="PF04389">
    <property type="entry name" value="Peptidase_M28"/>
    <property type="match status" value="1"/>
</dbReference>
<gene>
    <name evidence="4" type="ORF">GCM10007100_12350</name>
</gene>
<name>A0A918TIV5_9BACT</name>
<sequence length="307" mass="33474">MRLSLPLLLALCLVGCKEKETTSPPVSLDHSGTPFAHTSNILSFGPRYPGSQGAVEVRNYVTEVLEETGWTVGAQTFQSQTPIGPRTFTNLIARFPASPNEDPWKARIDGLLCAHLDSKYYSNQRFLGADDAGSACGLILTMAREMAETPEKASRMELIFFDGEEAFTENMGPKAGGLFDGIYGSRAYAARWNGASYKPSFGILLDMVGHKNLSIKVPADSPAHLVRVMNAAVDKLGHNKHFGMAAGEILDDHVPLNDAGIPTIDIIGDFQRSGWWHTPKDNLSIISPESLAITKSVVEEMLRELLK</sequence>